<dbReference type="EMBL" id="CP165644">
    <property type="protein sequence ID" value="XDU66450.1"/>
    <property type="molecule type" value="Genomic_DNA"/>
</dbReference>
<protein>
    <submittedName>
        <fullName evidence="1">dUTP diphosphatase</fullName>
        <ecNumber evidence="1">3.6.1.23</ecNumber>
    </submittedName>
</protein>
<dbReference type="EC" id="3.6.1.23" evidence="1"/>
<dbReference type="Pfam" id="PF08761">
    <property type="entry name" value="dUTPase_2"/>
    <property type="match status" value="1"/>
</dbReference>
<name>A0AB39VGN4_9FUSO</name>
<evidence type="ECO:0000313" key="1">
    <source>
        <dbReference type="EMBL" id="XDU66450.1"/>
    </source>
</evidence>
<gene>
    <name evidence="1" type="ORF">AB8B22_08535</name>
</gene>
<dbReference type="SUPFAM" id="SSF101386">
    <property type="entry name" value="all-alpha NTP pyrophosphatases"/>
    <property type="match status" value="1"/>
</dbReference>
<sequence>MEALKTFDVKELLRRQAMLDEKFKDKMGTEEIDPNKIRVAYIDEVGEFIHELKPKWCYWKNNFKEMDKRKTLEELSDCMHFALSLKNNKKGQDFLSETVWSEFLGGAVVLSDKIEENLIQLSNILNLEFLSIWFELVGKILENLDVSQEEFLQIHHEKWLKNMNERTKESY</sequence>
<proteinExistence type="predicted"/>
<organism evidence="1">
    <name type="scientific">Leptotrichia rugosa</name>
    <dbReference type="NCBI Taxonomy" id="3239302"/>
    <lineage>
        <taxon>Bacteria</taxon>
        <taxon>Fusobacteriati</taxon>
        <taxon>Fusobacteriota</taxon>
        <taxon>Fusobacteriia</taxon>
        <taxon>Fusobacteriales</taxon>
        <taxon>Leptotrichiaceae</taxon>
        <taxon>Leptotrichia</taxon>
    </lineage>
</organism>
<dbReference type="KEGG" id="lrug:AB8B22_08535"/>
<dbReference type="RefSeq" id="WP_369710795.1">
    <property type="nucleotide sequence ID" value="NZ_CP165644.1"/>
</dbReference>
<accession>A0AB39VGN4</accession>
<dbReference type="Gene3D" id="1.10.4010.10">
    <property type="entry name" value="Type II deoxyuridine triphosphatase"/>
    <property type="match status" value="1"/>
</dbReference>
<reference evidence="1" key="1">
    <citation type="submission" date="2024-07" db="EMBL/GenBank/DDBJ databases">
        <authorList>
            <person name="Li X.-J."/>
            <person name="Wang X."/>
        </authorList>
    </citation>
    <scope>NUCLEOTIDE SEQUENCE</scope>
    <source>
        <strain evidence="1">HSP-334</strain>
    </source>
</reference>
<dbReference type="InterPro" id="IPR014871">
    <property type="entry name" value="dUTPase/dCTP_pyrophosphatase"/>
</dbReference>
<keyword evidence="1" id="KW-0378">Hydrolase</keyword>
<dbReference type="GO" id="GO:0004170">
    <property type="term" value="F:dUTP diphosphatase activity"/>
    <property type="evidence" value="ECO:0007669"/>
    <property type="project" value="UniProtKB-EC"/>
</dbReference>
<dbReference type="AlphaFoldDB" id="A0AB39VGN4"/>